<reference evidence="4" key="2">
    <citation type="journal article" date="2014" name="ISME J.">
        <title>Microbial stratification in low pH oxic and suboxic macroscopic growths along an acid mine drainage.</title>
        <authorList>
            <person name="Mendez-Garcia C."/>
            <person name="Mesa V."/>
            <person name="Sprenger R.R."/>
            <person name="Richter M."/>
            <person name="Diez M.S."/>
            <person name="Solano J."/>
            <person name="Bargiela R."/>
            <person name="Golyshina O.V."/>
            <person name="Manteca A."/>
            <person name="Ramos J.L."/>
            <person name="Gallego J.R."/>
            <person name="Llorente I."/>
            <person name="Martins Dos Santos V.A."/>
            <person name="Jensen O.N."/>
            <person name="Pelaez A.I."/>
            <person name="Sanchez J."/>
            <person name="Ferrer M."/>
        </authorList>
    </citation>
    <scope>NUCLEOTIDE SEQUENCE</scope>
</reference>
<dbReference type="EMBL" id="AUZY01010475">
    <property type="protein sequence ID" value="EQD38548.1"/>
    <property type="molecule type" value="Genomic_DNA"/>
</dbReference>
<evidence type="ECO:0000313" key="4">
    <source>
        <dbReference type="EMBL" id="EQD38548.1"/>
    </source>
</evidence>
<evidence type="ECO:0000256" key="1">
    <source>
        <dbReference type="ARBA" id="ARBA00022490"/>
    </source>
</evidence>
<proteinExistence type="inferred from homology"/>
<keyword evidence="2" id="KW-0324">Glycolysis</keyword>
<dbReference type="InterPro" id="IPR000652">
    <property type="entry name" value="Triosephosphate_isomerase"/>
</dbReference>
<dbReference type="GO" id="GO:0006094">
    <property type="term" value="P:gluconeogenesis"/>
    <property type="evidence" value="ECO:0007669"/>
    <property type="project" value="InterPro"/>
</dbReference>
<dbReference type="CDD" id="cd00311">
    <property type="entry name" value="TIM"/>
    <property type="match status" value="1"/>
</dbReference>
<evidence type="ECO:0000256" key="2">
    <source>
        <dbReference type="ARBA" id="ARBA00023152"/>
    </source>
</evidence>
<dbReference type="Gene3D" id="3.20.20.70">
    <property type="entry name" value="Aldolase class I"/>
    <property type="match status" value="1"/>
</dbReference>
<dbReference type="InterPro" id="IPR013785">
    <property type="entry name" value="Aldolase_TIM"/>
</dbReference>
<keyword evidence="1" id="KW-0963">Cytoplasm</keyword>
<dbReference type="NCBIfam" id="NF003302">
    <property type="entry name" value="PRK04302.1"/>
    <property type="match status" value="1"/>
</dbReference>
<dbReference type="EC" id="5.3.1.1" evidence="4"/>
<reference evidence="4" key="1">
    <citation type="submission" date="2013-08" db="EMBL/GenBank/DDBJ databases">
        <authorList>
            <person name="Mendez C."/>
            <person name="Richter M."/>
            <person name="Ferrer M."/>
            <person name="Sanchez J."/>
        </authorList>
    </citation>
    <scope>NUCLEOTIDE SEQUENCE</scope>
</reference>
<dbReference type="Pfam" id="PF00121">
    <property type="entry name" value="TIM"/>
    <property type="match status" value="1"/>
</dbReference>
<dbReference type="GO" id="GO:0006096">
    <property type="term" value="P:glycolytic process"/>
    <property type="evidence" value="ECO:0007669"/>
    <property type="project" value="UniProtKB-KW"/>
</dbReference>
<name>T0YZV8_9ZZZZ</name>
<dbReference type="InterPro" id="IPR035990">
    <property type="entry name" value="TIM_sf"/>
</dbReference>
<dbReference type="NCBIfam" id="TIGR00419">
    <property type="entry name" value="tim"/>
    <property type="match status" value="1"/>
</dbReference>
<dbReference type="InterPro" id="IPR022891">
    <property type="entry name" value="Triosephosphate_isomerase_arc"/>
</dbReference>
<dbReference type="HAMAP" id="MF_00147_A">
    <property type="entry name" value="TIM_A"/>
    <property type="match status" value="1"/>
</dbReference>
<accession>T0YZV8</accession>
<organism evidence="4">
    <name type="scientific">mine drainage metagenome</name>
    <dbReference type="NCBI Taxonomy" id="410659"/>
    <lineage>
        <taxon>unclassified sequences</taxon>
        <taxon>metagenomes</taxon>
        <taxon>ecological metagenomes</taxon>
    </lineage>
</organism>
<dbReference type="SUPFAM" id="SSF51351">
    <property type="entry name" value="Triosephosphate isomerase (TIM)"/>
    <property type="match status" value="1"/>
</dbReference>
<dbReference type="PROSITE" id="PS51440">
    <property type="entry name" value="TIM_2"/>
    <property type="match status" value="1"/>
</dbReference>
<dbReference type="AlphaFoldDB" id="T0YZV8"/>
<evidence type="ECO:0000256" key="3">
    <source>
        <dbReference type="ARBA" id="ARBA00023235"/>
    </source>
</evidence>
<dbReference type="GO" id="GO:0004807">
    <property type="term" value="F:triose-phosphate isomerase activity"/>
    <property type="evidence" value="ECO:0007669"/>
    <property type="project" value="UniProtKB-EC"/>
</dbReference>
<keyword evidence="3 4" id="KW-0413">Isomerase</keyword>
<protein>
    <submittedName>
        <fullName evidence="4">Triosephosphate isomerase</fullName>
        <ecNumber evidence="4">5.3.1.1</ecNumber>
    </submittedName>
</protein>
<gene>
    <name evidence="4" type="ORF">B1B_15753</name>
</gene>
<comment type="caution">
    <text evidence="4">The sequence shown here is derived from an EMBL/GenBank/DDBJ whole genome shotgun (WGS) entry which is preliminary data.</text>
</comment>
<sequence>MPSVPARSARTRPPTTDPTFLGSPLLVVNLKSYAEALGTGAEQIGALLGACGRAAGVAVAIAPATPDLRNLATTLSIPVLAQHVDPVDAGAHTGYTVPEAVRAAGARGSLVNHSEHPLARAQVDAAVRRLGKLGLSAVVCARDVLTAARLSRSKPPYLAIEPPELIGGRRSVTTARPKVVSESVDAVHRVAPRTRVLCGAGVHDRRDVARALELGSEGVLVASAVATSATPRAAIEELLAGF</sequence>